<dbReference type="Gene3D" id="3.30.450.40">
    <property type="match status" value="1"/>
</dbReference>
<keyword evidence="1" id="KW-0805">Transcription regulation</keyword>
<keyword evidence="3" id="KW-0804">Transcription</keyword>
<evidence type="ECO:0000313" key="5">
    <source>
        <dbReference type="EMBL" id="MBR7676996.1"/>
    </source>
</evidence>
<evidence type="ECO:0000256" key="1">
    <source>
        <dbReference type="ARBA" id="ARBA00023015"/>
    </source>
</evidence>
<dbReference type="EMBL" id="JAGSMN010000797">
    <property type="protein sequence ID" value="MBR7676996.1"/>
    <property type="molecule type" value="Genomic_DNA"/>
</dbReference>
<dbReference type="InterPro" id="IPR016032">
    <property type="entry name" value="Sig_transdc_resp-reg_C-effctor"/>
</dbReference>
<dbReference type="PANTHER" id="PTHR44688:SF16">
    <property type="entry name" value="DNA-BINDING TRANSCRIPTIONAL ACTIVATOR DEVR_DOSR"/>
    <property type="match status" value="1"/>
</dbReference>
<evidence type="ECO:0000256" key="2">
    <source>
        <dbReference type="ARBA" id="ARBA00023125"/>
    </source>
</evidence>
<feature type="domain" description="HTH luxR-type" evidence="4">
    <location>
        <begin position="277"/>
        <end position="344"/>
    </location>
</feature>
<sequence>MSSPVAQRETVRDVEAVCRLDLGSRELRRRIAERLTRLVPADSYCFGAIDPATLLITDDVSAGLTPDAAAAAVHNEYLVDDVLKFAALARSEMPAGTLGAATGGDPESSHRYRAVLPMIDARHELRASFVVDRRCWGAIALFRGGGRPDFTPADIDVLRRLSAPVAAALRRAVHRAPADTAPGPAEAGVLLLDQDMRLLSENPAAKLWRDELAWSGAELPIAVLEVAARGRGAALPAYGRIRGRSGRWLSVHASPLSGGPCPGPLAVTMHPAPTADVAELLLLAYGLTPRERDVLARVVAGLPSRAIAMELHITAATVQDHLKSVFTKTGVRSRRELVATILDL</sequence>
<dbReference type="GO" id="GO:0006355">
    <property type="term" value="P:regulation of DNA-templated transcription"/>
    <property type="evidence" value="ECO:0007669"/>
    <property type="project" value="InterPro"/>
</dbReference>
<keyword evidence="2" id="KW-0238">DNA-binding</keyword>
<keyword evidence="6" id="KW-1185">Reference proteome</keyword>
<dbReference type="SUPFAM" id="SSF46894">
    <property type="entry name" value="C-terminal effector domain of the bipartite response regulators"/>
    <property type="match status" value="1"/>
</dbReference>
<dbReference type="Pfam" id="PF00196">
    <property type="entry name" value="GerE"/>
    <property type="match status" value="1"/>
</dbReference>
<accession>A0A8T4IXD4</accession>
<gene>
    <name evidence="5" type="ORF">KDA82_29140</name>
</gene>
<dbReference type="InterPro" id="IPR029016">
    <property type="entry name" value="GAF-like_dom_sf"/>
</dbReference>
<evidence type="ECO:0000259" key="4">
    <source>
        <dbReference type="PROSITE" id="PS50043"/>
    </source>
</evidence>
<dbReference type="SMART" id="SM00421">
    <property type="entry name" value="HTH_LUXR"/>
    <property type="match status" value="1"/>
</dbReference>
<name>A0A8T4IXD4_9ACTN</name>
<proteinExistence type="predicted"/>
<dbReference type="Proteomes" id="UP000675554">
    <property type="component" value="Unassembled WGS sequence"/>
</dbReference>
<dbReference type="Gene3D" id="1.10.10.10">
    <property type="entry name" value="Winged helix-like DNA-binding domain superfamily/Winged helix DNA-binding domain"/>
    <property type="match status" value="1"/>
</dbReference>
<dbReference type="AlphaFoldDB" id="A0A8T4IXD4"/>
<reference evidence="5" key="1">
    <citation type="submission" date="2021-04" db="EMBL/GenBank/DDBJ databases">
        <title>Sequencing of actinobacteria type strains.</title>
        <authorList>
            <person name="Nguyen G.-S."/>
            <person name="Wentzel A."/>
        </authorList>
    </citation>
    <scope>NUCLEOTIDE SEQUENCE</scope>
    <source>
        <strain evidence="5">DSM 42095</strain>
    </source>
</reference>
<dbReference type="InterPro" id="IPR036388">
    <property type="entry name" value="WH-like_DNA-bd_sf"/>
</dbReference>
<dbReference type="CDD" id="cd06170">
    <property type="entry name" value="LuxR_C_like"/>
    <property type="match status" value="1"/>
</dbReference>
<dbReference type="PANTHER" id="PTHR44688">
    <property type="entry name" value="DNA-BINDING TRANSCRIPTIONAL ACTIVATOR DEVR_DOSR"/>
    <property type="match status" value="1"/>
</dbReference>
<dbReference type="PRINTS" id="PR00038">
    <property type="entry name" value="HTHLUXR"/>
</dbReference>
<dbReference type="PROSITE" id="PS00622">
    <property type="entry name" value="HTH_LUXR_1"/>
    <property type="match status" value="1"/>
</dbReference>
<dbReference type="SUPFAM" id="SSF55781">
    <property type="entry name" value="GAF domain-like"/>
    <property type="match status" value="1"/>
</dbReference>
<evidence type="ECO:0000256" key="3">
    <source>
        <dbReference type="ARBA" id="ARBA00023163"/>
    </source>
</evidence>
<protein>
    <recommendedName>
        <fullName evidence="4">HTH luxR-type domain-containing protein</fullName>
    </recommendedName>
</protein>
<evidence type="ECO:0000313" key="6">
    <source>
        <dbReference type="Proteomes" id="UP000675554"/>
    </source>
</evidence>
<dbReference type="PROSITE" id="PS50043">
    <property type="entry name" value="HTH_LUXR_2"/>
    <property type="match status" value="1"/>
</dbReference>
<dbReference type="InterPro" id="IPR000792">
    <property type="entry name" value="Tscrpt_reg_LuxR_C"/>
</dbReference>
<dbReference type="GO" id="GO:0003677">
    <property type="term" value="F:DNA binding"/>
    <property type="evidence" value="ECO:0007669"/>
    <property type="project" value="UniProtKB-KW"/>
</dbReference>
<organism evidence="5 6">
    <name type="scientific">Streptomyces daliensis</name>
    <dbReference type="NCBI Taxonomy" id="299421"/>
    <lineage>
        <taxon>Bacteria</taxon>
        <taxon>Bacillati</taxon>
        <taxon>Actinomycetota</taxon>
        <taxon>Actinomycetes</taxon>
        <taxon>Kitasatosporales</taxon>
        <taxon>Streptomycetaceae</taxon>
        <taxon>Streptomyces</taxon>
    </lineage>
</organism>
<comment type="caution">
    <text evidence="5">The sequence shown here is derived from an EMBL/GenBank/DDBJ whole genome shotgun (WGS) entry which is preliminary data.</text>
</comment>